<dbReference type="Gene3D" id="3.40.50.2000">
    <property type="entry name" value="Glycogen Phosphorylase B"/>
    <property type="match status" value="1"/>
</dbReference>
<dbReference type="EMBL" id="CP069812">
    <property type="protein sequence ID" value="QRQ93522.1"/>
    <property type="molecule type" value="Genomic_DNA"/>
</dbReference>
<dbReference type="GeneID" id="303493030"/>
<dbReference type="PANTHER" id="PTHR12526">
    <property type="entry name" value="GLYCOSYLTRANSFERASE"/>
    <property type="match status" value="1"/>
</dbReference>
<sequence length="374" mass="41958">MTHIIALPFLGKGGAERTALQFARAIAQAKGGRSVSIWITDRDMVTPDLAVPPHVHVVNLWQYLPTEAGEELRLAFLRDCLMTLRPDVFHVINSDLGWKLICQEGHRLRGVMRLYGSMFAFQFTPDLAKRIGYAEYYLRQSIDVLDGLLSDNSRFQVDAIDIYGLENFRQKFIPVYNACRIAESEWKSRAQMQLSRVRAAAATNGTMNVLWAGRLDEEKRVDLLYATAMQCPDIQFHVYGESVVGSKHPMPDLANLKYHGPFGDPTELVDERVYDAFLFTSRWEGMPNMLLEVGALGIPIIAPDVGGVGELIDETTGFLVSAQAAPEEYVHALRTIGSSRELAVGRAAGLLKLIDERHTWTAFCRRLTEVPNYL</sequence>
<gene>
    <name evidence="1" type="ORF">JTE92_26015</name>
</gene>
<dbReference type="Pfam" id="PF13692">
    <property type="entry name" value="Glyco_trans_1_4"/>
    <property type="match status" value="1"/>
</dbReference>
<dbReference type="SUPFAM" id="SSF53756">
    <property type="entry name" value="UDP-Glycosyltransferase/glycogen phosphorylase"/>
    <property type="match status" value="1"/>
</dbReference>
<accession>A0ABX7HT60</accession>
<dbReference type="PANTHER" id="PTHR12526:SF637">
    <property type="entry name" value="GLYCOSYLTRANSFERASE EPSF-RELATED"/>
    <property type="match status" value="1"/>
</dbReference>
<evidence type="ECO:0000313" key="2">
    <source>
        <dbReference type="Proteomes" id="UP000623307"/>
    </source>
</evidence>
<reference evidence="1 2" key="1">
    <citation type="submission" date="2021-02" db="EMBL/GenBank/DDBJ databases">
        <title>Complete Genome Sequence of Cupriavidus oxalaticus Strain Ox1, a Soil Oxalate-Degrading Species.</title>
        <authorList>
            <person name="Palmieri F."/>
            <person name="Udriet P."/>
            <person name="Deuasquier M."/>
            <person name="Beaudoing E."/>
            <person name="Johnson S.L."/>
            <person name="Davenport K.W."/>
            <person name="Chain P.S."/>
            <person name="Bindschedler S."/>
            <person name="Junier P."/>
        </authorList>
    </citation>
    <scope>NUCLEOTIDE SEQUENCE [LARGE SCALE GENOMIC DNA]</scope>
    <source>
        <strain evidence="1 2">Ox1</strain>
    </source>
</reference>
<name>A0ABX7HT60_9BURK</name>
<dbReference type="RefSeq" id="WP_147318582.1">
    <property type="nucleotide sequence ID" value="NZ_CP069810.1"/>
</dbReference>
<proteinExistence type="predicted"/>
<evidence type="ECO:0000313" key="1">
    <source>
        <dbReference type="EMBL" id="QRQ93522.1"/>
    </source>
</evidence>
<dbReference type="Proteomes" id="UP000623307">
    <property type="component" value="Chromosome 2"/>
</dbReference>
<keyword evidence="2" id="KW-1185">Reference proteome</keyword>
<protein>
    <submittedName>
        <fullName evidence="1">Glycosyltransferase family 4 protein</fullName>
    </submittedName>
</protein>
<dbReference type="CDD" id="cd03801">
    <property type="entry name" value="GT4_PimA-like"/>
    <property type="match status" value="1"/>
</dbReference>
<organism evidence="1 2">
    <name type="scientific">Cupriavidus oxalaticus</name>
    <dbReference type="NCBI Taxonomy" id="96344"/>
    <lineage>
        <taxon>Bacteria</taxon>
        <taxon>Pseudomonadati</taxon>
        <taxon>Pseudomonadota</taxon>
        <taxon>Betaproteobacteria</taxon>
        <taxon>Burkholderiales</taxon>
        <taxon>Burkholderiaceae</taxon>
        <taxon>Cupriavidus</taxon>
    </lineage>
</organism>